<dbReference type="GO" id="GO:0000978">
    <property type="term" value="F:RNA polymerase II cis-regulatory region sequence-specific DNA binding"/>
    <property type="evidence" value="ECO:0007669"/>
    <property type="project" value="TreeGrafter"/>
</dbReference>
<keyword evidence="10" id="KW-0539">Nucleus</keyword>
<keyword evidence="6" id="KW-0862">Zinc</keyword>
<dbReference type="GO" id="GO:0008270">
    <property type="term" value="F:zinc ion binding"/>
    <property type="evidence" value="ECO:0007669"/>
    <property type="project" value="UniProtKB-KW"/>
</dbReference>
<dbReference type="PANTHER" id="PTHR45718:SF3">
    <property type="entry name" value="ZINC FINGER PROTEIN GLIS1"/>
    <property type="match status" value="1"/>
</dbReference>
<evidence type="ECO:0000259" key="13">
    <source>
        <dbReference type="PROSITE" id="PS50157"/>
    </source>
</evidence>
<evidence type="ECO:0000256" key="11">
    <source>
        <dbReference type="PROSITE-ProRule" id="PRU00042"/>
    </source>
</evidence>
<keyword evidence="5 11" id="KW-0863">Zinc-finger</keyword>
<dbReference type="FunFam" id="3.30.160.60:FF:000031">
    <property type="entry name" value="GLI family zinc finger 3"/>
    <property type="match status" value="1"/>
</dbReference>
<evidence type="ECO:0000256" key="1">
    <source>
        <dbReference type="ARBA" id="ARBA00004123"/>
    </source>
</evidence>
<dbReference type="PROSITE" id="PS50157">
    <property type="entry name" value="ZINC_FINGER_C2H2_2"/>
    <property type="match status" value="4"/>
</dbReference>
<dbReference type="GO" id="GO:0005634">
    <property type="term" value="C:nucleus"/>
    <property type="evidence" value="ECO:0007669"/>
    <property type="project" value="UniProtKB-SubCell"/>
</dbReference>
<evidence type="ECO:0000256" key="2">
    <source>
        <dbReference type="ARBA" id="ARBA00010831"/>
    </source>
</evidence>
<feature type="domain" description="C2H2-type" evidence="13">
    <location>
        <begin position="653"/>
        <end position="685"/>
    </location>
</feature>
<reference evidence="14 15" key="1">
    <citation type="submission" date="2017-12" db="EMBL/GenBank/DDBJ databases">
        <title>Integrating genomic resources of turbot (Scophthalmus maximus) in depth evaluation of genetic and physical mapping variation across individuals.</title>
        <authorList>
            <person name="Martinez P."/>
        </authorList>
    </citation>
    <scope>NUCLEOTIDE SEQUENCE [LARGE SCALE GENOMIC DNA]</scope>
</reference>
<comment type="similarity">
    <text evidence="2">Belongs to the GLI C2H2-type zinc-finger protein family.</text>
</comment>
<evidence type="ECO:0000256" key="7">
    <source>
        <dbReference type="ARBA" id="ARBA00023015"/>
    </source>
</evidence>
<evidence type="ECO:0000256" key="8">
    <source>
        <dbReference type="ARBA" id="ARBA00023125"/>
    </source>
</evidence>
<evidence type="ECO:0000256" key="4">
    <source>
        <dbReference type="ARBA" id="ARBA00022737"/>
    </source>
</evidence>
<dbReference type="Gene3D" id="3.30.160.60">
    <property type="entry name" value="Classic Zinc Finger"/>
    <property type="match status" value="5"/>
</dbReference>
<dbReference type="InterPro" id="IPR013087">
    <property type="entry name" value="Znf_C2H2_type"/>
</dbReference>
<keyword evidence="9" id="KW-0804">Transcription</keyword>
<dbReference type="Pfam" id="PF00096">
    <property type="entry name" value="zf-C2H2"/>
    <property type="match status" value="2"/>
</dbReference>
<gene>
    <name evidence="14" type="ORF">SMAX5B_006469</name>
</gene>
<protein>
    <submittedName>
        <fullName evidence="14">Putative zinc finger protein GLIS1-like</fullName>
    </submittedName>
</protein>
<keyword evidence="7" id="KW-0805">Transcription regulation</keyword>
<keyword evidence="4" id="KW-0677">Repeat</keyword>
<feature type="domain" description="C2H2-type" evidence="13">
    <location>
        <begin position="746"/>
        <end position="775"/>
    </location>
</feature>
<dbReference type="STRING" id="52904.ENSSMAP00000018370"/>
<sequence>MIELLLESESMNQIGSAHVFVIVLRVRLLANAGNPRKFRRECRRLAKATSRQRSRGALSGLSGEQRGLFAHVVALFTQRLLAVHAARFSRDIMWDERRAKGLESFPRTEYHPQVVWKDTSQSAGTPTARDSVGRAKSFNRRPEERLLFQGAGRSGRVQAEPIGRPLAAPGCIWGRALSKPWPCGLLTLHWISGLWQSGVKSKAASFALSPPASPQPFVQLEDRCARGWKISTALGGFVTSTGPLLWEEASKRRHDTVAVSLLAPPRGGGGGGGGVVTVFWTVQGFLFVWKNCHRHDFRARPAADLAAGSETRRAGLSGFGKRGGNFQRMWASSVALSGLQTRGTPGMSRPRRHRPLSPGSTPKFAPRRVIAAILLKAALGGSQRAGARMWPPDLGPPDVQLTLPGFGSVFEEAEDLQAPLSSGGLCQSSMHSGGLCCLPRTSLSLSSLGRDLTSLLSCKTNGPHIEKSVEDFATTAHIDPKNTQRFGCYPQPSLPLSYMLSGCATSPTFCSPSSSVSSTSSSSSLFFASSSPLSDANHKASEQHRKAQGDYHPIKQEPADDFLPCKREPFQMSNQQGGLFHVGQPLERRSGQDGARTPLHSPKLSGPVGQNPAADQQELVCHWIDCSAAHGSQEELVRHIEKVHIDQRKGEEFACFWAGCVRRHKPFNARYKLLIHMRVHSGEKPNKCMFEGCAKAFSRLENLKIHLRSHTGEKPYICQHPGCLKAFSNSSDRAKHQRTHLDTKPYACQIPGCTKRYTDPSSLRKHVKAHSAKGLQEREVKVQVHAMLESDVLSDCLARQHLHGSASSHRGGGGGSALPGLDDFAGVYPNSGAVRSRATSDFLPPSADACSRYQGLEGNFDANSPISPLTSPGSMREGNRPASLFMAADAGPASSSSDGADVRLQVYHKPYSHQQHVLSQQQQQQQQQQGCLYEEGKALQPVNDGGFEAAGYFTNTSTCHSAGFDLLQDLQGQAGGGYAMSPCPDDSFLFQAGGVDRCLNQIYSIYLDS</sequence>
<evidence type="ECO:0000313" key="15">
    <source>
        <dbReference type="Proteomes" id="UP000246464"/>
    </source>
</evidence>
<feature type="region of interest" description="Disordered" evidence="12">
    <location>
        <begin position="339"/>
        <end position="361"/>
    </location>
</feature>
<proteinExistence type="inferred from homology"/>
<name>A0A2U9BI19_SCOMX</name>
<dbReference type="FunFam" id="3.30.160.60:FF:000036">
    <property type="entry name" value="GLI family zinc finger 3"/>
    <property type="match status" value="1"/>
</dbReference>
<evidence type="ECO:0000256" key="3">
    <source>
        <dbReference type="ARBA" id="ARBA00022723"/>
    </source>
</evidence>
<evidence type="ECO:0000256" key="9">
    <source>
        <dbReference type="ARBA" id="ARBA00023163"/>
    </source>
</evidence>
<dbReference type="SMART" id="SM00355">
    <property type="entry name" value="ZnF_C2H2"/>
    <property type="match status" value="5"/>
</dbReference>
<dbReference type="FunFam" id="3.30.160.60:FF:000019">
    <property type="entry name" value="GLI family zinc finger 3"/>
    <property type="match status" value="1"/>
</dbReference>
<feature type="domain" description="C2H2-type" evidence="13">
    <location>
        <begin position="686"/>
        <end position="715"/>
    </location>
</feature>
<dbReference type="PANTHER" id="PTHR45718">
    <property type="entry name" value="TRANSCRIPTIONAL ACTIVATOR CUBITUS INTERRUPTUS"/>
    <property type="match status" value="1"/>
</dbReference>
<organism evidence="14 15">
    <name type="scientific">Scophthalmus maximus</name>
    <name type="common">Turbot</name>
    <name type="synonym">Psetta maxima</name>
    <dbReference type="NCBI Taxonomy" id="52904"/>
    <lineage>
        <taxon>Eukaryota</taxon>
        <taxon>Metazoa</taxon>
        <taxon>Chordata</taxon>
        <taxon>Craniata</taxon>
        <taxon>Vertebrata</taxon>
        <taxon>Euteleostomi</taxon>
        <taxon>Actinopterygii</taxon>
        <taxon>Neopterygii</taxon>
        <taxon>Teleostei</taxon>
        <taxon>Neoteleostei</taxon>
        <taxon>Acanthomorphata</taxon>
        <taxon>Carangaria</taxon>
        <taxon>Pleuronectiformes</taxon>
        <taxon>Pleuronectoidei</taxon>
        <taxon>Scophthalmidae</taxon>
        <taxon>Scophthalmus</taxon>
    </lineage>
</organism>
<keyword evidence="3" id="KW-0479">Metal-binding</keyword>
<evidence type="ECO:0000256" key="5">
    <source>
        <dbReference type="ARBA" id="ARBA00022771"/>
    </source>
</evidence>
<feature type="region of interest" description="Disordered" evidence="12">
    <location>
        <begin position="534"/>
        <end position="558"/>
    </location>
</feature>
<dbReference type="AlphaFoldDB" id="A0A2U9BI19"/>
<evidence type="ECO:0000256" key="12">
    <source>
        <dbReference type="SAM" id="MobiDB-lite"/>
    </source>
</evidence>
<dbReference type="EMBL" id="CP026249">
    <property type="protein sequence ID" value="AWP03698.1"/>
    <property type="molecule type" value="Genomic_DNA"/>
</dbReference>
<keyword evidence="8" id="KW-0238">DNA-binding</keyword>
<dbReference type="InterPro" id="IPR056436">
    <property type="entry name" value="Znf-C2H2_ZIC1-5/GLI1-3-like"/>
</dbReference>
<dbReference type="Proteomes" id="UP000246464">
    <property type="component" value="Chromosome 7"/>
</dbReference>
<feature type="domain" description="C2H2-type" evidence="13">
    <location>
        <begin position="716"/>
        <end position="745"/>
    </location>
</feature>
<feature type="compositionally biased region" description="Basic and acidic residues" evidence="12">
    <location>
        <begin position="536"/>
        <end position="558"/>
    </location>
</feature>
<dbReference type="GO" id="GO:0000981">
    <property type="term" value="F:DNA-binding transcription factor activity, RNA polymerase II-specific"/>
    <property type="evidence" value="ECO:0007669"/>
    <property type="project" value="TreeGrafter"/>
</dbReference>
<dbReference type="Pfam" id="PF23561">
    <property type="entry name" value="zf-C2H2_15"/>
    <property type="match status" value="1"/>
</dbReference>
<accession>A0A2U9BI19</accession>
<dbReference type="FunFam" id="3.30.160.60:FF:000048">
    <property type="entry name" value="GLI family zinc finger 3"/>
    <property type="match status" value="1"/>
</dbReference>
<comment type="subcellular location">
    <subcellularLocation>
        <location evidence="1">Nucleus</location>
    </subcellularLocation>
</comment>
<feature type="region of interest" description="Disordered" evidence="12">
    <location>
        <begin position="585"/>
        <end position="611"/>
    </location>
</feature>
<dbReference type="InterPro" id="IPR043359">
    <property type="entry name" value="GLI-like"/>
</dbReference>
<evidence type="ECO:0000313" key="14">
    <source>
        <dbReference type="EMBL" id="AWP03698.1"/>
    </source>
</evidence>
<keyword evidence="15" id="KW-1185">Reference proteome</keyword>
<dbReference type="SUPFAM" id="SSF57667">
    <property type="entry name" value="beta-beta-alpha zinc fingers"/>
    <property type="match status" value="3"/>
</dbReference>
<evidence type="ECO:0000256" key="10">
    <source>
        <dbReference type="ARBA" id="ARBA00023242"/>
    </source>
</evidence>
<evidence type="ECO:0000256" key="6">
    <source>
        <dbReference type="ARBA" id="ARBA00022833"/>
    </source>
</evidence>
<dbReference type="InterPro" id="IPR036236">
    <property type="entry name" value="Znf_C2H2_sf"/>
</dbReference>
<dbReference type="PROSITE" id="PS00028">
    <property type="entry name" value="ZINC_FINGER_C2H2_1"/>
    <property type="match status" value="3"/>
</dbReference>